<accession>A0ABR0VTG0</accession>
<evidence type="ECO:0000259" key="1">
    <source>
        <dbReference type="Pfam" id="PF07727"/>
    </source>
</evidence>
<evidence type="ECO:0000313" key="3">
    <source>
        <dbReference type="Proteomes" id="UP001318860"/>
    </source>
</evidence>
<evidence type="ECO:0000313" key="2">
    <source>
        <dbReference type="EMBL" id="KAK6137928.1"/>
    </source>
</evidence>
<dbReference type="CDD" id="cd09272">
    <property type="entry name" value="RNase_HI_RT_Ty1"/>
    <property type="match status" value="1"/>
</dbReference>
<dbReference type="PANTHER" id="PTHR11439:SF470">
    <property type="entry name" value="CYSTEINE-RICH RLK (RECEPTOR-LIKE PROTEIN KINASE) 8"/>
    <property type="match status" value="1"/>
</dbReference>
<name>A0ABR0VTG0_REHGL</name>
<organism evidence="2 3">
    <name type="scientific">Rehmannia glutinosa</name>
    <name type="common">Chinese foxglove</name>
    <dbReference type="NCBI Taxonomy" id="99300"/>
    <lineage>
        <taxon>Eukaryota</taxon>
        <taxon>Viridiplantae</taxon>
        <taxon>Streptophyta</taxon>
        <taxon>Embryophyta</taxon>
        <taxon>Tracheophyta</taxon>
        <taxon>Spermatophyta</taxon>
        <taxon>Magnoliopsida</taxon>
        <taxon>eudicotyledons</taxon>
        <taxon>Gunneridae</taxon>
        <taxon>Pentapetalae</taxon>
        <taxon>asterids</taxon>
        <taxon>lamiids</taxon>
        <taxon>Lamiales</taxon>
        <taxon>Orobanchaceae</taxon>
        <taxon>Rehmannieae</taxon>
        <taxon>Rehmannia</taxon>
    </lineage>
</organism>
<dbReference type="Pfam" id="PF07727">
    <property type="entry name" value="RVT_2"/>
    <property type="match status" value="1"/>
</dbReference>
<protein>
    <recommendedName>
        <fullName evidence="1">Reverse transcriptase Ty1/copia-type domain-containing protein</fullName>
    </recommendedName>
</protein>
<comment type="caution">
    <text evidence="2">The sequence shown here is derived from an EMBL/GenBank/DDBJ whole genome shotgun (WGS) entry which is preliminary data.</text>
</comment>
<dbReference type="PANTHER" id="PTHR11439">
    <property type="entry name" value="GAG-POL-RELATED RETROTRANSPOSON"/>
    <property type="match status" value="1"/>
</dbReference>
<gene>
    <name evidence="2" type="ORF">DH2020_028316</name>
</gene>
<keyword evidence="3" id="KW-1185">Reference proteome</keyword>
<proteinExistence type="predicted"/>
<reference evidence="2 3" key="1">
    <citation type="journal article" date="2021" name="Comput. Struct. Biotechnol. J.">
        <title>De novo genome assembly of the potent medicinal plant Rehmannia glutinosa using nanopore technology.</title>
        <authorList>
            <person name="Ma L."/>
            <person name="Dong C."/>
            <person name="Song C."/>
            <person name="Wang X."/>
            <person name="Zheng X."/>
            <person name="Niu Y."/>
            <person name="Chen S."/>
            <person name="Feng W."/>
        </authorList>
    </citation>
    <scope>NUCLEOTIDE SEQUENCE [LARGE SCALE GENOMIC DNA]</scope>
    <source>
        <strain evidence="2">DH-2019</strain>
    </source>
</reference>
<dbReference type="InterPro" id="IPR043502">
    <property type="entry name" value="DNA/RNA_pol_sf"/>
</dbReference>
<dbReference type="Proteomes" id="UP001318860">
    <property type="component" value="Unassembled WGS sequence"/>
</dbReference>
<dbReference type="SUPFAM" id="SSF56672">
    <property type="entry name" value="DNA/RNA polymerases"/>
    <property type="match status" value="1"/>
</dbReference>
<dbReference type="EMBL" id="JABTTQ020000777">
    <property type="protein sequence ID" value="KAK6137928.1"/>
    <property type="molecule type" value="Genomic_DNA"/>
</dbReference>
<sequence>MLPPEGHPAASSGQVCHLQKSLYGLKQASRQWNTEFCGELLDFGFSQSYDHCFFYQQSGSHFTCLIIYVDDVLVTGSDPQCIAALKAYLDRLFTIKELGFAKYFLRVELARDAAGTYLNQRKYILDILANVGMMDCRPASTPFPQGLKLVGKSGILLTDPDKYCRLVGRLLYLNLTRPDITFCVQQLGQFVNSLSSSHWDAAIHVLGYLKGCPSKGFYYSAGGDSSLVAYCDADWATYPNTRRSVTGYCIFLGGSLISWKTKKQCTVSRSSAEAEYRALSMTVCELQWISYIASNFQLSIPTPIPLFCDNQGTLHIVANLVFHECTKHLDIDCHLVRDQFKSSFVIPQKVSSHLQLADMFTKALGPVVFAFLTSKLGMKDLHLGPT</sequence>
<dbReference type="InterPro" id="IPR013103">
    <property type="entry name" value="RVT_2"/>
</dbReference>
<feature type="domain" description="Reverse transcriptase Ty1/copia-type" evidence="1">
    <location>
        <begin position="3"/>
        <end position="143"/>
    </location>
</feature>